<accession>A0ACB8DUT0</accession>
<evidence type="ECO:0000313" key="1">
    <source>
        <dbReference type="EMBL" id="KAH7978257.1"/>
    </source>
</evidence>
<keyword evidence="2" id="KW-1185">Reference proteome</keyword>
<proteinExistence type="predicted"/>
<protein>
    <submittedName>
        <fullName evidence="1">Uncharacterized protein</fullName>
    </submittedName>
</protein>
<reference evidence="1" key="1">
    <citation type="submission" date="2020-05" db="EMBL/GenBank/DDBJ databases">
        <title>Large-scale comparative analyses of tick genomes elucidate their genetic diversity and vector capacities.</title>
        <authorList>
            <person name="Jia N."/>
            <person name="Wang J."/>
            <person name="Shi W."/>
            <person name="Du L."/>
            <person name="Sun Y."/>
            <person name="Zhan W."/>
            <person name="Jiang J."/>
            <person name="Wang Q."/>
            <person name="Zhang B."/>
            <person name="Ji P."/>
            <person name="Sakyi L.B."/>
            <person name="Cui X."/>
            <person name="Yuan T."/>
            <person name="Jiang B."/>
            <person name="Yang W."/>
            <person name="Lam T.T.-Y."/>
            <person name="Chang Q."/>
            <person name="Ding S."/>
            <person name="Wang X."/>
            <person name="Zhu J."/>
            <person name="Ruan X."/>
            <person name="Zhao L."/>
            <person name="Wei J."/>
            <person name="Que T."/>
            <person name="Du C."/>
            <person name="Cheng J."/>
            <person name="Dai P."/>
            <person name="Han X."/>
            <person name="Huang E."/>
            <person name="Gao Y."/>
            <person name="Liu J."/>
            <person name="Shao H."/>
            <person name="Ye R."/>
            <person name="Li L."/>
            <person name="Wei W."/>
            <person name="Wang X."/>
            <person name="Wang C."/>
            <person name="Yang T."/>
            <person name="Huo Q."/>
            <person name="Li W."/>
            <person name="Guo W."/>
            <person name="Chen H."/>
            <person name="Zhou L."/>
            <person name="Ni X."/>
            <person name="Tian J."/>
            <person name="Zhou Y."/>
            <person name="Sheng Y."/>
            <person name="Liu T."/>
            <person name="Pan Y."/>
            <person name="Xia L."/>
            <person name="Li J."/>
            <person name="Zhao F."/>
            <person name="Cao W."/>
        </authorList>
    </citation>
    <scope>NUCLEOTIDE SEQUENCE</scope>
    <source>
        <strain evidence="1">Dsil-2018</strain>
    </source>
</reference>
<name>A0ACB8DUT0_DERSI</name>
<sequence>MHAAAVGATATSRGAGGGGGGRNEASSSASCGGVNQLGGSFANGKPLPFHVRLRILELALFGYRPCDISRQLLVSHGCVSKILARFTETGSILPGAIGGSKPRVSTPLVIRKIREYKQENGALFAWEIRERLLLDGVCPRDSLPSISSINRILRRTLGRSKPQRLMTQHHMDIEQHPPASMGVDTQKRTFFIKDILGRHM</sequence>
<dbReference type="Proteomes" id="UP000821865">
    <property type="component" value="Chromosome 1"/>
</dbReference>
<organism evidence="1 2">
    <name type="scientific">Dermacentor silvarum</name>
    <name type="common">Tick</name>
    <dbReference type="NCBI Taxonomy" id="543639"/>
    <lineage>
        <taxon>Eukaryota</taxon>
        <taxon>Metazoa</taxon>
        <taxon>Ecdysozoa</taxon>
        <taxon>Arthropoda</taxon>
        <taxon>Chelicerata</taxon>
        <taxon>Arachnida</taxon>
        <taxon>Acari</taxon>
        <taxon>Parasitiformes</taxon>
        <taxon>Ixodida</taxon>
        <taxon>Ixodoidea</taxon>
        <taxon>Ixodidae</taxon>
        <taxon>Rhipicephalinae</taxon>
        <taxon>Dermacentor</taxon>
    </lineage>
</organism>
<evidence type="ECO:0000313" key="2">
    <source>
        <dbReference type="Proteomes" id="UP000821865"/>
    </source>
</evidence>
<gene>
    <name evidence="1" type="ORF">HPB49_004932</name>
</gene>
<comment type="caution">
    <text evidence="1">The sequence shown here is derived from an EMBL/GenBank/DDBJ whole genome shotgun (WGS) entry which is preliminary data.</text>
</comment>
<dbReference type="EMBL" id="CM023470">
    <property type="protein sequence ID" value="KAH7978257.1"/>
    <property type="molecule type" value="Genomic_DNA"/>
</dbReference>